<accession>A0A7Y4KZF4</accession>
<dbReference type="Pfam" id="PF21805">
    <property type="entry name" value="Imm5_like"/>
    <property type="match status" value="1"/>
</dbReference>
<comment type="caution">
    <text evidence="3">The sequence shown here is derived from an EMBL/GenBank/DDBJ whole genome shotgun (WGS) entry which is preliminary data.</text>
</comment>
<evidence type="ECO:0000313" key="3">
    <source>
        <dbReference type="EMBL" id="NOL40486.1"/>
    </source>
</evidence>
<protein>
    <recommendedName>
        <fullName evidence="1">Imm-5-like domain-containing protein</fullName>
    </recommendedName>
</protein>
<keyword evidence="4" id="KW-1185">Reference proteome</keyword>
<dbReference type="Proteomes" id="UP000534306">
    <property type="component" value="Unassembled WGS sequence"/>
</dbReference>
<name>A0A7Y4KZF4_9ACTN</name>
<gene>
    <name evidence="2" type="ORF">HNR71_005319</name>
    <name evidence="3" type="ORF">HPO96_09540</name>
</gene>
<sequence length="150" mass="16057">MTIDIADHHAIALWAAVCAEHVLENFERAAPDDPRPREAIEAGRAWVRGELKMVDARKFAFASHAAARDAPDAAATAAARAAGHAAATAHVYTHAPHAAKYAAASAGKAIELRPTPTDIPRTAIAREREWQLGQVPEHLRTMAFPPHGTP</sequence>
<feature type="domain" description="Imm-5-like" evidence="1">
    <location>
        <begin position="2"/>
        <end position="137"/>
    </location>
</feature>
<dbReference type="InterPro" id="IPR048667">
    <property type="entry name" value="Imm5-like"/>
</dbReference>
<organism evidence="3 4">
    <name type="scientific">Kribbella sandramycini</name>
    <dbReference type="NCBI Taxonomy" id="60450"/>
    <lineage>
        <taxon>Bacteria</taxon>
        <taxon>Bacillati</taxon>
        <taxon>Actinomycetota</taxon>
        <taxon>Actinomycetes</taxon>
        <taxon>Propionibacteriales</taxon>
        <taxon>Kribbellaceae</taxon>
        <taxon>Kribbella</taxon>
    </lineage>
</organism>
<dbReference type="Proteomes" id="UP000553957">
    <property type="component" value="Unassembled WGS sequence"/>
</dbReference>
<dbReference type="RefSeq" id="WP_171672986.1">
    <property type="nucleotide sequence ID" value="NZ_BAAAGT010000002.1"/>
</dbReference>
<dbReference type="AlphaFoldDB" id="A0A7Y4KZF4"/>
<dbReference type="EMBL" id="JACHKF010000001">
    <property type="protein sequence ID" value="MBB6569682.1"/>
    <property type="molecule type" value="Genomic_DNA"/>
</dbReference>
<evidence type="ECO:0000313" key="4">
    <source>
        <dbReference type="Proteomes" id="UP000534306"/>
    </source>
</evidence>
<reference evidence="2 5" key="2">
    <citation type="submission" date="2020-08" db="EMBL/GenBank/DDBJ databases">
        <title>Sequencing the genomes of 1000 actinobacteria strains.</title>
        <authorList>
            <person name="Klenk H.-P."/>
        </authorList>
    </citation>
    <scope>NUCLEOTIDE SEQUENCE [LARGE SCALE GENOMIC DNA]</scope>
    <source>
        <strain evidence="2 5">DSM 15626</strain>
    </source>
</reference>
<reference evidence="3 4" key="1">
    <citation type="submission" date="2020-05" db="EMBL/GenBank/DDBJ databases">
        <title>Genome sequence of Kribbella sandramycini ATCC 39419.</title>
        <authorList>
            <person name="Maclea K.S."/>
            <person name="Fair J.L."/>
        </authorList>
    </citation>
    <scope>NUCLEOTIDE SEQUENCE [LARGE SCALE GENOMIC DNA]</scope>
    <source>
        <strain evidence="3 4">ATCC 39419</strain>
    </source>
</reference>
<evidence type="ECO:0000313" key="2">
    <source>
        <dbReference type="EMBL" id="MBB6569682.1"/>
    </source>
</evidence>
<evidence type="ECO:0000313" key="5">
    <source>
        <dbReference type="Proteomes" id="UP000553957"/>
    </source>
</evidence>
<evidence type="ECO:0000259" key="1">
    <source>
        <dbReference type="Pfam" id="PF21805"/>
    </source>
</evidence>
<dbReference type="EMBL" id="JABJRC010000002">
    <property type="protein sequence ID" value="NOL40486.1"/>
    <property type="molecule type" value="Genomic_DNA"/>
</dbReference>
<proteinExistence type="predicted"/>